<feature type="non-terminal residue" evidence="1">
    <location>
        <position position="1"/>
    </location>
</feature>
<proteinExistence type="predicted"/>
<dbReference type="EMBL" id="CAJVQA010006610">
    <property type="protein sequence ID" value="CAG8643409.1"/>
    <property type="molecule type" value="Genomic_DNA"/>
</dbReference>
<dbReference type="AlphaFoldDB" id="A0A9N9DPK8"/>
<comment type="caution">
    <text evidence="1">The sequence shown here is derived from an EMBL/GenBank/DDBJ whole genome shotgun (WGS) entry which is preliminary data.</text>
</comment>
<evidence type="ECO:0000313" key="2">
    <source>
        <dbReference type="Proteomes" id="UP000789759"/>
    </source>
</evidence>
<dbReference type="Proteomes" id="UP000789759">
    <property type="component" value="Unassembled WGS sequence"/>
</dbReference>
<evidence type="ECO:0000313" key="1">
    <source>
        <dbReference type="EMBL" id="CAG8643409.1"/>
    </source>
</evidence>
<keyword evidence="2" id="KW-1185">Reference proteome</keyword>
<sequence length="44" mass="5098">MPAVAEKQNLASNFILQEEIHCVHPKEGVHYVQENVDMFCHLTF</sequence>
<gene>
    <name evidence="1" type="ORF">CPELLU_LOCUS8967</name>
</gene>
<accession>A0A9N9DPK8</accession>
<feature type="non-terminal residue" evidence="1">
    <location>
        <position position="44"/>
    </location>
</feature>
<reference evidence="1" key="1">
    <citation type="submission" date="2021-06" db="EMBL/GenBank/DDBJ databases">
        <authorList>
            <person name="Kallberg Y."/>
            <person name="Tangrot J."/>
            <person name="Rosling A."/>
        </authorList>
    </citation>
    <scope>NUCLEOTIDE SEQUENCE</scope>
    <source>
        <strain evidence="1">FL966</strain>
    </source>
</reference>
<name>A0A9N9DPK8_9GLOM</name>
<organism evidence="1 2">
    <name type="scientific">Cetraspora pellucida</name>
    <dbReference type="NCBI Taxonomy" id="1433469"/>
    <lineage>
        <taxon>Eukaryota</taxon>
        <taxon>Fungi</taxon>
        <taxon>Fungi incertae sedis</taxon>
        <taxon>Mucoromycota</taxon>
        <taxon>Glomeromycotina</taxon>
        <taxon>Glomeromycetes</taxon>
        <taxon>Diversisporales</taxon>
        <taxon>Gigasporaceae</taxon>
        <taxon>Cetraspora</taxon>
    </lineage>
</organism>
<protein>
    <submittedName>
        <fullName evidence="1">623_t:CDS:1</fullName>
    </submittedName>
</protein>